<dbReference type="EMBL" id="BJNP01000020">
    <property type="protein sequence ID" value="GEC72509.1"/>
    <property type="molecule type" value="Genomic_DNA"/>
</dbReference>
<dbReference type="InterPro" id="IPR013783">
    <property type="entry name" value="Ig-like_fold"/>
</dbReference>
<dbReference type="Gene3D" id="2.60.40.10">
    <property type="entry name" value="Immunoglobulins"/>
    <property type="match status" value="1"/>
</dbReference>
<evidence type="ECO:0000313" key="4">
    <source>
        <dbReference type="Proteomes" id="UP000316775"/>
    </source>
</evidence>
<keyword evidence="4" id="KW-1185">Reference proteome</keyword>
<dbReference type="PANTHER" id="PTHR37836:SF2">
    <property type="entry name" value="DUF4038 DOMAIN-CONTAINING PROTEIN"/>
    <property type="match status" value="1"/>
</dbReference>
<dbReference type="InterPro" id="IPR025277">
    <property type="entry name" value="Apiosidase-like_cat_dom"/>
</dbReference>
<evidence type="ECO:0000313" key="3">
    <source>
        <dbReference type="EMBL" id="GEC72509.1"/>
    </source>
</evidence>
<name>A0A4Y4AYW8_9FLAO</name>
<evidence type="ECO:0000259" key="1">
    <source>
        <dbReference type="Pfam" id="PF13204"/>
    </source>
</evidence>
<dbReference type="Proteomes" id="UP000316775">
    <property type="component" value="Unassembled WGS sequence"/>
</dbReference>
<sequence length="539" mass="63098">MNSFFKITLFVTLLVSLGANAKILKEKYKPKATFSIVKWEVLDISFPIKTNLKSPFTARFGALFSHENGSTQEVPGFYNGNNEWIIRFSSSIEGEWTFVTFGEEKSSENLKGKVRITKNKANNPGAIVIPKEMPQNFFYQDGTPYFLLAFECDWLFALDYHNKKALPKTDHLLDLIKENGFNQVVMNVYTYDVSWEKDPKLKTHPEHEFGGMDDMFPFSGNNKKPDFSALNPEFFNKLDRTISLMHDKRIASHLMIYVWNKLVAWPDMNTEADNMYFDYVIKRYQAFPNIVWDISKEALFYGRADEKYINDRIERARKADKFNRLLSVHDFKFCAKYPENVDFISTQDWSDNLYNKMFEAKTKFKKPVFNIEHGGYEESPYVVFTGDYINAEHCIRRNYMCLFAGVYSTYYWQGASWNVVIYNPFEQPIDCIKPKFEYYKHLKKIFTDFDFTKLKPTPGKNGSGYCLTNDNGITLLYVNKENYGINAWHLKPEFGERTTQWFNVITGELTPEVDYDKNEKQISPWANKTDSILISRLKS</sequence>
<dbReference type="RefSeq" id="WP_073246979.1">
    <property type="nucleotide sequence ID" value="NZ_BJNP01000020.1"/>
</dbReference>
<reference evidence="3 4" key="1">
    <citation type="submission" date="2019-06" db="EMBL/GenBank/DDBJ databases">
        <title>Whole genome shotgun sequence of Flavobacterium flevense NBRC 14960.</title>
        <authorList>
            <person name="Hosoyama A."/>
            <person name="Uohara A."/>
            <person name="Ohji S."/>
            <person name="Ichikawa N."/>
        </authorList>
    </citation>
    <scope>NUCLEOTIDE SEQUENCE [LARGE SCALE GENOMIC DNA]</scope>
    <source>
        <strain evidence="3 4">NBRC 14960</strain>
    </source>
</reference>
<accession>A0A4Y4AYW8</accession>
<dbReference type="PANTHER" id="PTHR37836">
    <property type="entry name" value="LMO1036 PROTEIN"/>
    <property type="match status" value="1"/>
</dbReference>
<evidence type="ECO:0000259" key="2">
    <source>
        <dbReference type="Pfam" id="PF16586"/>
    </source>
</evidence>
<organism evidence="3 4">
    <name type="scientific">Flavobacterium flevense</name>
    <dbReference type="NCBI Taxonomy" id="983"/>
    <lineage>
        <taxon>Bacteria</taxon>
        <taxon>Pseudomonadati</taxon>
        <taxon>Bacteroidota</taxon>
        <taxon>Flavobacteriia</taxon>
        <taxon>Flavobacteriales</taxon>
        <taxon>Flavobacteriaceae</taxon>
        <taxon>Flavobacterium</taxon>
    </lineage>
</organism>
<protein>
    <recommendedName>
        <fullName evidence="5">DUF5060 domain-containing protein</fullName>
    </recommendedName>
</protein>
<dbReference type="Pfam" id="PF13204">
    <property type="entry name" value="Apiosidase"/>
    <property type="match status" value="1"/>
</dbReference>
<feature type="domain" description="DUF5060" evidence="2">
    <location>
        <begin position="37"/>
        <end position="100"/>
    </location>
</feature>
<dbReference type="Gene3D" id="3.20.20.80">
    <property type="entry name" value="Glycosidases"/>
    <property type="match status" value="1"/>
</dbReference>
<dbReference type="InterPro" id="IPR032260">
    <property type="entry name" value="DUF5060"/>
</dbReference>
<comment type="caution">
    <text evidence="3">The sequence shown here is derived from an EMBL/GenBank/DDBJ whole genome shotgun (WGS) entry which is preliminary data.</text>
</comment>
<dbReference type="OrthoDB" id="59486at2"/>
<dbReference type="AlphaFoldDB" id="A0A4Y4AYW8"/>
<proteinExistence type="predicted"/>
<dbReference type="STRING" id="983.SAMN05443543_1136"/>
<dbReference type="SUPFAM" id="SSF51445">
    <property type="entry name" value="(Trans)glycosidases"/>
    <property type="match status" value="1"/>
</dbReference>
<evidence type="ECO:0008006" key="5">
    <source>
        <dbReference type="Google" id="ProtNLM"/>
    </source>
</evidence>
<feature type="domain" description="Apiosidase-like catalytic" evidence="1">
    <location>
        <begin position="136"/>
        <end position="419"/>
    </location>
</feature>
<dbReference type="Pfam" id="PF16586">
    <property type="entry name" value="DUF5060"/>
    <property type="match status" value="1"/>
</dbReference>
<dbReference type="InterPro" id="IPR017853">
    <property type="entry name" value="GH"/>
</dbReference>
<gene>
    <name evidence="3" type="ORF">FFL01_20480</name>
</gene>